<sequence>MLFLTGGCLGATSNLNRATGFNIKCSESLRGVTTGELPQLGKVEGNLHCPKGNRTFSAHPLYTAAAHGKGKGEYQVARREEGQESFLMAGWLVV</sequence>
<keyword evidence="2" id="KW-1185">Reference proteome</keyword>
<comment type="caution">
    <text evidence="1">The sequence shown here is derived from an EMBL/GenBank/DDBJ whole genome shotgun (WGS) entry which is preliminary data.</text>
</comment>
<reference evidence="1 2" key="1">
    <citation type="submission" date="2021-06" db="EMBL/GenBank/DDBJ databases">
        <title>Caerostris darwini draft genome.</title>
        <authorList>
            <person name="Kono N."/>
            <person name="Arakawa K."/>
        </authorList>
    </citation>
    <scope>NUCLEOTIDE SEQUENCE [LARGE SCALE GENOMIC DNA]</scope>
</reference>
<name>A0AAV4WG91_9ARAC</name>
<gene>
    <name evidence="1" type="ORF">CDAR_584281</name>
</gene>
<proteinExistence type="predicted"/>
<accession>A0AAV4WG91</accession>
<protein>
    <submittedName>
        <fullName evidence="1">Uncharacterized protein</fullName>
    </submittedName>
</protein>
<dbReference type="EMBL" id="BPLQ01014500">
    <property type="protein sequence ID" value="GIY80340.1"/>
    <property type="molecule type" value="Genomic_DNA"/>
</dbReference>
<evidence type="ECO:0000313" key="1">
    <source>
        <dbReference type="EMBL" id="GIY80340.1"/>
    </source>
</evidence>
<dbReference type="Proteomes" id="UP001054837">
    <property type="component" value="Unassembled WGS sequence"/>
</dbReference>
<dbReference type="AlphaFoldDB" id="A0AAV4WG91"/>
<evidence type="ECO:0000313" key="2">
    <source>
        <dbReference type="Proteomes" id="UP001054837"/>
    </source>
</evidence>
<organism evidence="1 2">
    <name type="scientific">Caerostris darwini</name>
    <dbReference type="NCBI Taxonomy" id="1538125"/>
    <lineage>
        <taxon>Eukaryota</taxon>
        <taxon>Metazoa</taxon>
        <taxon>Ecdysozoa</taxon>
        <taxon>Arthropoda</taxon>
        <taxon>Chelicerata</taxon>
        <taxon>Arachnida</taxon>
        <taxon>Araneae</taxon>
        <taxon>Araneomorphae</taxon>
        <taxon>Entelegynae</taxon>
        <taxon>Araneoidea</taxon>
        <taxon>Araneidae</taxon>
        <taxon>Caerostris</taxon>
    </lineage>
</organism>